<proteinExistence type="predicted"/>
<comment type="caution">
    <text evidence="2">The sequence shown here is derived from an EMBL/GenBank/DDBJ whole genome shotgun (WGS) entry which is preliminary data.</text>
</comment>
<protein>
    <submittedName>
        <fullName evidence="2">Uncharacterized protein</fullName>
    </submittedName>
</protein>
<evidence type="ECO:0000256" key="1">
    <source>
        <dbReference type="SAM" id="SignalP"/>
    </source>
</evidence>
<feature type="chain" id="PRO_5012160056" evidence="1">
    <location>
        <begin position="20"/>
        <end position="91"/>
    </location>
</feature>
<sequence>MSIFHLVFTLIEATILVSRFLLNLREVDSSRSSSDLDTISFPTFAPQPMESDNDTPDFVASFIGPLGAPLDYAPILQDDASITTSPEASDG</sequence>
<dbReference type="Proteomes" id="UP000184267">
    <property type="component" value="Unassembled WGS sequence"/>
</dbReference>
<evidence type="ECO:0000313" key="2">
    <source>
        <dbReference type="EMBL" id="OJT10203.1"/>
    </source>
</evidence>
<keyword evidence="1" id="KW-0732">Signal</keyword>
<dbReference type="AlphaFoldDB" id="A0A1M2VRI8"/>
<name>A0A1M2VRI8_TRAPU</name>
<dbReference type="EMBL" id="MNAD01000803">
    <property type="protein sequence ID" value="OJT10203.1"/>
    <property type="molecule type" value="Genomic_DNA"/>
</dbReference>
<organism evidence="2 3">
    <name type="scientific">Trametes pubescens</name>
    <name type="common">White-rot fungus</name>
    <dbReference type="NCBI Taxonomy" id="154538"/>
    <lineage>
        <taxon>Eukaryota</taxon>
        <taxon>Fungi</taxon>
        <taxon>Dikarya</taxon>
        <taxon>Basidiomycota</taxon>
        <taxon>Agaricomycotina</taxon>
        <taxon>Agaricomycetes</taxon>
        <taxon>Polyporales</taxon>
        <taxon>Polyporaceae</taxon>
        <taxon>Trametes</taxon>
    </lineage>
</organism>
<reference evidence="2 3" key="1">
    <citation type="submission" date="2016-10" db="EMBL/GenBank/DDBJ databases">
        <title>Genome sequence of the basidiomycete white-rot fungus Trametes pubescens.</title>
        <authorList>
            <person name="Makela M.R."/>
            <person name="Granchi Z."/>
            <person name="Peng M."/>
            <person name="De Vries R.P."/>
            <person name="Grigoriev I."/>
            <person name="Riley R."/>
            <person name="Hilden K."/>
        </authorList>
    </citation>
    <scope>NUCLEOTIDE SEQUENCE [LARGE SCALE GENOMIC DNA]</scope>
    <source>
        <strain evidence="2 3">FBCC735</strain>
    </source>
</reference>
<gene>
    <name evidence="2" type="ORF">TRAPUB_13308</name>
</gene>
<feature type="signal peptide" evidence="1">
    <location>
        <begin position="1"/>
        <end position="19"/>
    </location>
</feature>
<keyword evidence="3" id="KW-1185">Reference proteome</keyword>
<accession>A0A1M2VRI8</accession>
<evidence type="ECO:0000313" key="3">
    <source>
        <dbReference type="Proteomes" id="UP000184267"/>
    </source>
</evidence>